<evidence type="ECO:0000313" key="1">
    <source>
        <dbReference type="EMBL" id="EGT48916.1"/>
    </source>
</evidence>
<proteinExistence type="predicted"/>
<sequence length="281" mass="33137">MKYFAHIYPRLAVTAPPPLTTKSINGEWTLISHKDTEEYLKQRNAGAFNDLIFLHANQLFKCENKKLSQIKIIGTQKVFERRSSKNVTSVESNTWLIRNKLRTEINYIIDGCQFKEIEERYVDHKNMLYILNRIYWKTGNKHDVAECTRVYKRELRCLQKSIMTEIVGSWRQVAKDGFEEFRQNVEMSAPEAWDPDTLLDFSHITIFYEIQMQHLDTDGSVLKFESAVISGEPKYAGTFFYDNSLVTVDQGMRIVRRLKDDKLFVTCRKNEHYFVAIYERC</sequence>
<dbReference type="InParanoid" id="G0N088"/>
<protein>
    <submittedName>
        <fullName evidence="1">Uncharacterized protein</fullName>
    </submittedName>
</protein>
<dbReference type="AlphaFoldDB" id="G0N088"/>
<organism evidence="2">
    <name type="scientific">Caenorhabditis brenneri</name>
    <name type="common">Nematode worm</name>
    <dbReference type="NCBI Taxonomy" id="135651"/>
    <lineage>
        <taxon>Eukaryota</taxon>
        <taxon>Metazoa</taxon>
        <taxon>Ecdysozoa</taxon>
        <taxon>Nematoda</taxon>
        <taxon>Chromadorea</taxon>
        <taxon>Rhabditida</taxon>
        <taxon>Rhabditina</taxon>
        <taxon>Rhabditomorpha</taxon>
        <taxon>Rhabditoidea</taxon>
        <taxon>Rhabditidae</taxon>
        <taxon>Peloderinae</taxon>
        <taxon>Caenorhabditis</taxon>
    </lineage>
</organism>
<reference evidence="2" key="1">
    <citation type="submission" date="2011-07" db="EMBL/GenBank/DDBJ databases">
        <authorList>
            <consortium name="Caenorhabditis brenneri Sequencing and Analysis Consortium"/>
            <person name="Wilson R.K."/>
        </authorList>
    </citation>
    <scope>NUCLEOTIDE SEQUENCE [LARGE SCALE GENOMIC DNA]</scope>
    <source>
        <strain evidence="2">PB2801</strain>
    </source>
</reference>
<keyword evidence="2" id="KW-1185">Reference proteome</keyword>
<dbReference type="HOGENOM" id="CLU_1035233_0_0_1"/>
<evidence type="ECO:0000313" key="2">
    <source>
        <dbReference type="Proteomes" id="UP000008068"/>
    </source>
</evidence>
<dbReference type="InterPro" id="IPR012674">
    <property type="entry name" value="Calycin"/>
</dbReference>
<gene>
    <name evidence="1" type="ORF">CAEBREN_10417</name>
</gene>
<dbReference type="Proteomes" id="UP000008068">
    <property type="component" value="Unassembled WGS sequence"/>
</dbReference>
<accession>G0N088</accession>
<dbReference type="SUPFAM" id="SSF50814">
    <property type="entry name" value="Lipocalins"/>
    <property type="match status" value="1"/>
</dbReference>
<name>G0N088_CAEBE</name>
<dbReference type="EMBL" id="GL379824">
    <property type="protein sequence ID" value="EGT48916.1"/>
    <property type="molecule type" value="Genomic_DNA"/>
</dbReference>